<feature type="domain" description="Aerobactin siderophore biosynthesis IucA/IucC-like C-terminal" evidence="3">
    <location>
        <begin position="450"/>
        <end position="609"/>
    </location>
</feature>
<evidence type="ECO:0008006" key="6">
    <source>
        <dbReference type="Google" id="ProtNLM"/>
    </source>
</evidence>
<dbReference type="Pfam" id="PF04183">
    <property type="entry name" value="IucA_IucC"/>
    <property type="match status" value="1"/>
</dbReference>
<evidence type="ECO:0000259" key="2">
    <source>
        <dbReference type="Pfam" id="PF04183"/>
    </source>
</evidence>
<dbReference type="GO" id="GO:0019290">
    <property type="term" value="P:siderophore biosynthetic process"/>
    <property type="evidence" value="ECO:0007669"/>
    <property type="project" value="InterPro"/>
</dbReference>
<evidence type="ECO:0000313" key="4">
    <source>
        <dbReference type="EMBL" id="OIZ94286.1"/>
    </source>
</evidence>
<evidence type="ECO:0000313" key="5">
    <source>
        <dbReference type="Proteomes" id="UP000183924"/>
    </source>
</evidence>
<dbReference type="RefSeq" id="WP_071662778.1">
    <property type="nucleotide sequence ID" value="NZ_LUKY01000033.1"/>
</dbReference>
<evidence type="ECO:0000259" key="3">
    <source>
        <dbReference type="Pfam" id="PF06276"/>
    </source>
</evidence>
<dbReference type="Proteomes" id="UP000183924">
    <property type="component" value="Unassembled WGS sequence"/>
</dbReference>
<dbReference type="PANTHER" id="PTHR34384">
    <property type="entry name" value="L-2,3-DIAMINOPROPANOATE--CITRATE LIGASE"/>
    <property type="match status" value="1"/>
</dbReference>
<dbReference type="Gene3D" id="1.10.510.40">
    <property type="match status" value="1"/>
</dbReference>
<evidence type="ECO:0000256" key="1">
    <source>
        <dbReference type="ARBA" id="ARBA00004924"/>
    </source>
</evidence>
<dbReference type="Pfam" id="PF06276">
    <property type="entry name" value="FhuF"/>
    <property type="match status" value="1"/>
</dbReference>
<protein>
    <recommendedName>
        <fullName evidence="6">Siderophore biosynthesis protein</fullName>
    </recommendedName>
</protein>
<accession>A0A1J8NJQ2</accession>
<dbReference type="EMBL" id="LUKY01000033">
    <property type="protein sequence ID" value="OIZ94286.1"/>
    <property type="molecule type" value="Genomic_DNA"/>
</dbReference>
<dbReference type="STRING" id="1225476.A1D18_05440"/>
<dbReference type="PANTHER" id="PTHR34384:SF6">
    <property type="entry name" value="STAPHYLOFERRIN B SYNTHASE"/>
    <property type="match status" value="1"/>
</dbReference>
<dbReference type="InterPro" id="IPR037455">
    <property type="entry name" value="LucA/IucC-like"/>
</dbReference>
<dbReference type="OrthoDB" id="495728at2"/>
<dbReference type="AlphaFoldDB" id="A0A1J8NJQ2"/>
<sequence length="626" mass="73603">MNLVEESFKKRNFIEKNKNYLNKNNFSSRCYLSEVNRQSLRQLLIAFLRERVLEHYYQIENLIFKLPRLNSSICVSQVKLNSLLRFTEFEKVFLIDRKKNITELITDPINLLEIVKTELGTIFDREQWEKVIREVSNHIQNTILITRQKDKLKTELFLFYSEKNKNYFSEFHKKNKNLLDYSFKFEQLSFSGHPYHPFAKTKVGFSTEDIFRYTTEFRPKVFILLAAVRKKSMCMETTQSNFEFSDWFSKHYPSAWKIWVNELEKKNFNQKDYIPFPVHPWQAANIVRNLFAEHIKANDIILFDNVGIGASPTSSFRTLAPIENWYAPYIKLPIGIYASGVFRALSVNSIKNTPKITHVMKNILIKENSISERLAILPEVCGLYLKAVEDDKARHFTVIFRENIVNYLSNEEIAVVVSALFEKSLESNTNLFIELIQLAGCLNYQDAINYFNQYVDLVLGSYLDLYLIYGIALEGHQQNTLAIFQNGNIKRFIARDFDGIEIYADSLNSHALTLTDLLSPPFVTHDKITVRNQLLHSVYQLHLGELVLLLATHFKCKEKNFWTIIRNKTEERFNALKKQVDLVRWEDEYHAILKADWPVKALFRMRLEKQYVREGIFSYISNPLVI</sequence>
<comment type="caution">
    <text evidence="4">The sequence shown here is derived from an EMBL/GenBank/DDBJ whole genome shotgun (WGS) entry which is preliminary data.</text>
</comment>
<name>A0A1J8NJQ2_9COXI</name>
<gene>
    <name evidence="4" type="ORF">A1D18_05440</name>
</gene>
<comment type="pathway">
    <text evidence="1">Siderophore biosynthesis.</text>
</comment>
<dbReference type="InterPro" id="IPR022770">
    <property type="entry name" value="IucA/IucC-like_C"/>
</dbReference>
<feature type="domain" description="Aerobactin siderophore biosynthesis IucA/IucC N-terminal" evidence="2">
    <location>
        <begin position="184"/>
        <end position="421"/>
    </location>
</feature>
<organism evidence="4 5">
    <name type="scientific">Candidatus Rickettsiella isopodorum</name>
    <dbReference type="NCBI Taxonomy" id="1225476"/>
    <lineage>
        <taxon>Bacteria</taxon>
        <taxon>Pseudomonadati</taxon>
        <taxon>Pseudomonadota</taxon>
        <taxon>Gammaproteobacteria</taxon>
        <taxon>Legionellales</taxon>
        <taxon>Coxiellaceae</taxon>
        <taxon>Rickettsiella</taxon>
    </lineage>
</organism>
<dbReference type="InterPro" id="IPR007310">
    <property type="entry name" value="Aerobactin_biosyn_IucA/IucC_N"/>
</dbReference>
<keyword evidence="5" id="KW-1185">Reference proteome</keyword>
<proteinExistence type="predicted"/>
<reference evidence="4 5" key="1">
    <citation type="submission" date="2016-03" db="EMBL/GenBank/DDBJ databases">
        <title>Comparative genomics of Rickettsiella.</title>
        <authorList>
            <person name="Chandler C."/>
            <person name="Wang Y."/>
        </authorList>
    </citation>
    <scope>NUCLEOTIDE SEQUENCE [LARGE SCALE GENOMIC DNA]</scope>
    <source>
        <strain evidence="4 5">RCFS May 2013</strain>
    </source>
</reference>
<dbReference type="GO" id="GO:0016881">
    <property type="term" value="F:acid-amino acid ligase activity"/>
    <property type="evidence" value="ECO:0007669"/>
    <property type="project" value="UniProtKB-ARBA"/>
</dbReference>